<dbReference type="EMBL" id="VWXD01000008">
    <property type="protein sequence ID" value="NIF02559.1"/>
    <property type="molecule type" value="Genomic_DNA"/>
</dbReference>
<evidence type="ECO:0000313" key="1">
    <source>
        <dbReference type="EMBL" id="NIF02559.1"/>
    </source>
</evidence>
<sequence>MYRNKSEKIMDIAIGEAVAGLLSENAPVSGTTLAVRLMEMAAGETRPERAEALRMAVNEVIAALPATRLLLNPELLFLTEDRPPPGTRQH</sequence>
<dbReference type="RefSeq" id="WP_167141356.1">
    <property type="nucleotide sequence ID" value="NZ_VWXD01000008.1"/>
</dbReference>
<accession>A0ABX0R0V0</accession>
<evidence type="ECO:0000313" key="2">
    <source>
        <dbReference type="Proteomes" id="UP000780690"/>
    </source>
</evidence>
<protein>
    <submittedName>
        <fullName evidence="1">Uncharacterized protein</fullName>
    </submittedName>
</protein>
<gene>
    <name evidence="1" type="ORF">F3J38_21310</name>
</gene>
<organism evidence="1 2">
    <name type="scientific">Candidatus Pantoea formicae</name>
    <dbReference type="NCBI Taxonomy" id="2608355"/>
    <lineage>
        <taxon>Bacteria</taxon>
        <taxon>Pseudomonadati</taxon>
        <taxon>Pseudomonadota</taxon>
        <taxon>Gammaproteobacteria</taxon>
        <taxon>Enterobacterales</taxon>
        <taxon>Erwiniaceae</taxon>
        <taxon>Pantoea</taxon>
    </lineage>
</organism>
<comment type="caution">
    <text evidence="1">The sequence shown here is derived from an EMBL/GenBank/DDBJ whole genome shotgun (WGS) entry which is preliminary data.</text>
</comment>
<dbReference type="Proteomes" id="UP000780690">
    <property type="component" value="Unassembled WGS sequence"/>
</dbReference>
<proteinExistence type="predicted"/>
<keyword evidence="2" id="KW-1185">Reference proteome</keyword>
<name>A0ABX0R0V0_9GAMM</name>
<reference evidence="1 2" key="1">
    <citation type="journal article" date="2019" name="bioRxiv">
        <title>Bacteria contribute to plant secondary compound degradation in a generalist herbivore system.</title>
        <authorList>
            <person name="Francoeur C.B."/>
            <person name="Khadempour L."/>
            <person name="Moreira-Soto R.D."/>
            <person name="Gotting K."/>
            <person name="Book A.J."/>
            <person name="Pinto-Tomas A.A."/>
            <person name="Keefover-Ring K."/>
            <person name="Currie C.R."/>
        </authorList>
    </citation>
    <scope>NUCLEOTIDE SEQUENCE [LARGE SCALE GENOMIC DNA]</scope>
    <source>
        <strain evidence="1 2">Acro-805</strain>
    </source>
</reference>